<dbReference type="RefSeq" id="XP_007510493.1">
    <property type="nucleotide sequence ID" value="XM_007510431.1"/>
</dbReference>
<dbReference type="EC" id="2.7.7.14" evidence="10"/>
<evidence type="ECO:0000256" key="11">
    <source>
        <dbReference type="ARBA" id="ARBA00031473"/>
    </source>
</evidence>
<keyword evidence="6" id="KW-0443">Lipid metabolism</keyword>
<evidence type="ECO:0000256" key="3">
    <source>
        <dbReference type="ARBA" id="ARBA00022516"/>
    </source>
</evidence>
<dbReference type="Pfam" id="PF01467">
    <property type="entry name" value="CTP_transf_like"/>
    <property type="match status" value="2"/>
</dbReference>
<dbReference type="UniPathway" id="UPA00558">
    <property type="reaction ID" value="UER00742"/>
</dbReference>
<dbReference type="KEGG" id="bpg:Bathy10g02140"/>
<evidence type="ECO:0000313" key="16">
    <source>
        <dbReference type="Proteomes" id="UP000198341"/>
    </source>
</evidence>
<feature type="domain" description="Cytidyltransferase-like" evidence="14">
    <location>
        <begin position="76"/>
        <end position="182"/>
    </location>
</feature>
<evidence type="ECO:0000256" key="4">
    <source>
        <dbReference type="ARBA" id="ARBA00022679"/>
    </source>
</evidence>
<reference evidence="15 16" key="1">
    <citation type="submission" date="2011-10" db="EMBL/GenBank/DDBJ databases">
        <authorList>
            <person name="Genoscope - CEA"/>
        </authorList>
    </citation>
    <scope>NUCLEOTIDE SEQUENCE [LARGE SCALE GENOMIC DNA]</scope>
    <source>
        <strain evidence="15 16">RCC 1105</strain>
    </source>
</reference>
<dbReference type="eggNOG" id="KOG2803">
    <property type="taxonomic scope" value="Eukaryota"/>
</dbReference>
<feature type="domain" description="Cytidyltransferase-like" evidence="14">
    <location>
        <begin position="268"/>
        <end position="363"/>
    </location>
</feature>
<evidence type="ECO:0000313" key="15">
    <source>
        <dbReference type="EMBL" id="CCO18026.1"/>
    </source>
</evidence>
<dbReference type="PANTHER" id="PTHR45780">
    <property type="entry name" value="ETHANOLAMINE-PHOSPHATE CYTIDYLYLTRANSFERASE"/>
    <property type="match status" value="1"/>
</dbReference>
<feature type="region of interest" description="Disordered" evidence="12">
    <location>
        <begin position="192"/>
        <end position="216"/>
    </location>
</feature>
<dbReference type="GO" id="GO:0004306">
    <property type="term" value="F:ethanolamine-phosphate cytidylyltransferase activity"/>
    <property type="evidence" value="ECO:0007669"/>
    <property type="project" value="UniProtKB-EC"/>
</dbReference>
<name>K8EJ27_9CHLO</name>
<evidence type="ECO:0000256" key="10">
    <source>
        <dbReference type="ARBA" id="ARBA00024221"/>
    </source>
</evidence>
<evidence type="ECO:0000259" key="14">
    <source>
        <dbReference type="Pfam" id="PF01467"/>
    </source>
</evidence>
<evidence type="ECO:0000256" key="6">
    <source>
        <dbReference type="ARBA" id="ARBA00023098"/>
    </source>
</evidence>
<feature type="chain" id="PRO_5003919268" description="ethanolamine-phosphate cytidylyltransferase" evidence="13">
    <location>
        <begin position="21"/>
        <end position="427"/>
    </location>
</feature>
<evidence type="ECO:0000256" key="12">
    <source>
        <dbReference type="SAM" id="MobiDB-lite"/>
    </source>
</evidence>
<keyword evidence="5" id="KW-0548">Nucleotidyltransferase</keyword>
<evidence type="ECO:0000256" key="13">
    <source>
        <dbReference type="SAM" id="SignalP"/>
    </source>
</evidence>
<evidence type="ECO:0000256" key="8">
    <source>
        <dbReference type="ARBA" id="ARBA00023264"/>
    </source>
</evidence>
<dbReference type="InterPro" id="IPR004821">
    <property type="entry name" value="Cyt_trans-like"/>
</dbReference>
<dbReference type="SUPFAM" id="SSF52374">
    <property type="entry name" value="Nucleotidylyl transferase"/>
    <property type="match status" value="2"/>
</dbReference>
<keyword evidence="4" id="KW-0808">Transferase</keyword>
<organism evidence="15 16">
    <name type="scientific">Bathycoccus prasinos</name>
    <dbReference type="NCBI Taxonomy" id="41875"/>
    <lineage>
        <taxon>Eukaryota</taxon>
        <taxon>Viridiplantae</taxon>
        <taxon>Chlorophyta</taxon>
        <taxon>Mamiellophyceae</taxon>
        <taxon>Mamiellales</taxon>
        <taxon>Bathycoccaceae</taxon>
        <taxon>Bathycoccus</taxon>
    </lineage>
</organism>
<dbReference type="InterPro" id="IPR044608">
    <property type="entry name" value="Ect1/PCYT2"/>
</dbReference>
<dbReference type="InterPro" id="IPR014729">
    <property type="entry name" value="Rossmann-like_a/b/a_fold"/>
</dbReference>
<sequence length="427" mass="47830">MIPFVSSSFLLVGAVALLRAKKTLKKTRKVFRVYMDGCFDLMHFGHANALRQARAIASFASTGGKEGGYVEGAEEVELIVGLVSDEEILRCKGPPVLPEQERVKCVRAVKWVDDIIANVPYELTREFVEELFSEKYGIDCIVHGDDPCYLPDGTDAYAIPKALGKYREIKRTEGVSTTDLVARLLEYADASENTTSKSAGDESSGGKRSEKNERHEARFCTTASRIAQFAAKVSYSKTSKMHEETEKRKTDKKQRKNEKNEETTCCYVVGAFDVFNAGHVELLEECSFVADKVVCAVIADEYLTRDKTNQPPPMLNQSERAMSAIACRHCDDVVVGAPARLTDDICKTFNVTAVVFEDDDAVTERDRNVCEKNGVQILSVKERVFSRKKLTIAKRVQANRALFEERQKRKMASEKAYYEQKAFVAED</sequence>
<gene>
    <name evidence="15" type="ordered locus">Bathy10g02140</name>
</gene>
<feature type="compositionally biased region" description="Basic and acidic residues" evidence="12">
    <location>
        <begin position="204"/>
        <end position="216"/>
    </location>
</feature>
<evidence type="ECO:0000256" key="5">
    <source>
        <dbReference type="ARBA" id="ARBA00022695"/>
    </source>
</evidence>
<keyword evidence="7" id="KW-0594">Phospholipid biosynthesis</keyword>
<dbReference type="STRING" id="41875.K8EJ27"/>
<dbReference type="EMBL" id="FO082269">
    <property type="protein sequence ID" value="CCO18026.1"/>
    <property type="molecule type" value="Genomic_DNA"/>
</dbReference>
<keyword evidence="13" id="KW-0732">Signal</keyword>
<dbReference type="OrthoDB" id="40021at2759"/>
<evidence type="ECO:0000256" key="7">
    <source>
        <dbReference type="ARBA" id="ARBA00023209"/>
    </source>
</evidence>
<comment type="pathway">
    <text evidence="9">Phospholipid metabolism; phosphatidylethanolamine biosynthesis; phosphatidylethanolamine from ethanolamine: step 2/3.</text>
</comment>
<comment type="pathway">
    <text evidence="1">Lipid metabolism.</text>
</comment>
<protein>
    <recommendedName>
        <fullName evidence="10">ethanolamine-phosphate cytidylyltransferase</fullName>
        <ecNumber evidence="10">2.7.7.14</ecNumber>
    </recommendedName>
    <alternativeName>
        <fullName evidence="11">CTP:phosphoethanolamine cytidylyltransferase</fullName>
    </alternativeName>
</protein>
<dbReference type="GeneID" id="19013290"/>
<dbReference type="GO" id="GO:0006646">
    <property type="term" value="P:phosphatidylethanolamine biosynthetic process"/>
    <property type="evidence" value="ECO:0007669"/>
    <property type="project" value="UniProtKB-UniPathway"/>
</dbReference>
<accession>K8EJ27</accession>
<keyword evidence="16" id="KW-1185">Reference proteome</keyword>
<dbReference type="CDD" id="cd02174">
    <property type="entry name" value="CCT"/>
    <property type="match status" value="1"/>
</dbReference>
<dbReference type="Proteomes" id="UP000198341">
    <property type="component" value="Chromosome 10"/>
</dbReference>
<dbReference type="GO" id="GO:0005737">
    <property type="term" value="C:cytoplasm"/>
    <property type="evidence" value="ECO:0007669"/>
    <property type="project" value="TreeGrafter"/>
</dbReference>
<keyword evidence="8" id="KW-1208">Phospholipid metabolism</keyword>
<dbReference type="AlphaFoldDB" id="K8EJ27"/>
<proteinExistence type="inferred from homology"/>
<feature type="signal peptide" evidence="13">
    <location>
        <begin position="1"/>
        <end position="20"/>
    </location>
</feature>
<comment type="similarity">
    <text evidence="2">Belongs to the cytidylyltransferase family.</text>
</comment>
<dbReference type="Gene3D" id="3.40.50.620">
    <property type="entry name" value="HUPs"/>
    <property type="match status" value="2"/>
</dbReference>
<keyword evidence="3" id="KW-0444">Lipid biosynthesis</keyword>
<evidence type="ECO:0000256" key="2">
    <source>
        <dbReference type="ARBA" id="ARBA00010101"/>
    </source>
</evidence>
<evidence type="ECO:0000256" key="9">
    <source>
        <dbReference type="ARBA" id="ARBA00024191"/>
    </source>
</evidence>
<dbReference type="InterPro" id="IPR041723">
    <property type="entry name" value="CCT"/>
</dbReference>
<dbReference type="PANTHER" id="PTHR45780:SF2">
    <property type="entry name" value="ETHANOLAMINE-PHOSPHATE CYTIDYLYLTRANSFERASE"/>
    <property type="match status" value="1"/>
</dbReference>
<evidence type="ECO:0000256" key="1">
    <source>
        <dbReference type="ARBA" id="ARBA00005189"/>
    </source>
</evidence>